<dbReference type="Proteomes" id="UP000824238">
    <property type="component" value="Unassembled WGS sequence"/>
</dbReference>
<dbReference type="PANTHER" id="PTHR43132:SF6">
    <property type="entry name" value="HTH-TYPE TRANSCRIPTIONAL REPRESSOR CZRA"/>
    <property type="match status" value="1"/>
</dbReference>
<dbReference type="SUPFAM" id="SSF46785">
    <property type="entry name" value="Winged helix' DNA-binding domain"/>
    <property type="match status" value="1"/>
</dbReference>
<dbReference type="Pfam" id="PF01022">
    <property type="entry name" value="HTH_5"/>
    <property type="match status" value="1"/>
</dbReference>
<dbReference type="Gene3D" id="1.10.10.10">
    <property type="entry name" value="Winged helix-like DNA-binding domain superfamily/Winged helix DNA-binding domain"/>
    <property type="match status" value="1"/>
</dbReference>
<accession>A0A9D1IYK7</accession>
<dbReference type="PRINTS" id="PR00778">
    <property type="entry name" value="HTHARSR"/>
</dbReference>
<sequence length="118" mass="12854">MAKGEFCCSENVIHEGAVAEVREKMHSGEALDTVAGFFKVLGDGTRMRMISALAVRELCVCDLAAVLGMTKSAVSHQLGTLRAARLVKCRREGKSVFYSIDDDHVYKMLEGGLEHVHG</sequence>
<dbReference type="EMBL" id="DVHH01000084">
    <property type="protein sequence ID" value="HIR54636.1"/>
    <property type="molecule type" value="Genomic_DNA"/>
</dbReference>
<comment type="caution">
    <text evidence="6">The sequence shown here is derived from an EMBL/GenBank/DDBJ whole genome shotgun (WGS) entry which is preliminary data.</text>
</comment>
<keyword evidence="4" id="KW-0105">Cadmium resistance</keyword>
<protein>
    <submittedName>
        <fullName evidence="6">Winged helix-turn-helix transcriptional regulator</fullName>
    </submittedName>
</protein>
<evidence type="ECO:0000256" key="2">
    <source>
        <dbReference type="ARBA" id="ARBA00023125"/>
    </source>
</evidence>
<evidence type="ECO:0000313" key="6">
    <source>
        <dbReference type="EMBL" id="HIR54636.1"/>
    </source>
</evidence>
<organism evidence="6 7">
    <name type="scientific">Candidatus Scatomorpha intestinigallinarum</name>
    <dbReference type="NCBI Taxonomy" id="2840923"/>
    <lineage>
        <taxon>Bacteria</taxon>
        <taxon>Bacillati</taxon>
        <taxon>Bacillota</taxon>
        <taxon>Clostridia</taxon>
        <taxon>Eubacteriales</taxon>
        <taxon>Candidatus Scatomorpha</taxon>
    </lineage>
</organism>
<keyword evidence="3" id="KW-0804">Transcription</keyword>
<reference evidence="6" key="1">
    <citation type="submission" date="2020-10" db="EMBL/GenBank/DDBJ databases">
        <authorList>
            <person name="Gilroy R."/>
        </authorList>
    </citation>
    <scope>NUCLEOTIDE SEQUENCE</scope>
    <source>
        <strain evidence="6">ChiGjej3B3-7149</strain>
    </source>
</reference>
<evidence type="ECO:0000313" key="7">
    <source>
        <dbReference type="Proteomes" id="UP000824238"/>
    </source>
</evidence>
<dbReference type="InterPro" id="IPR051011">
    <property type="entry name" value="Metal_resp_trans_reg"/>
</dbReference>
<evidence type="ECO:0000259" key="5">
    <source>
        <dbReference type="PROSITE" id="PS50987"/>
    </source>
</evidence>
<evidence type="ECO:0000256" key="3">
    <source>
        <dbReference type="ARBA" id="ARBA00023163"/>
    </source>
</evidence>
<dbReference type="PROSITE" id="PS50987">
    <property type="entry name" value="HTH_ARSR_2"/>
    <property type="match status" value="1"/>
</dbReference>
<dbReference type="InterPro" id="IPR011991">
    <property type="entry name" value="ArsR-like_HTH"/>
</dbReference>
<dbReference type="PROSITE" id="PS00846">
    <property type="entry name" value="HTH_ARSR_1"/>
    <property type="match status" value="1"/>
</dbReference>
<dbReference type="PANTHER" id="PTHR43132">
    <property type="entry name" value="ARSENICAL RESISTANCE OPERON REPRESSOR ARSR-RELATED"/>
    <property type="match status" value="1"/>
</dbReference>
<name>A0A9D1IYK7_9FIRM</name>
<dbReference type="GO" id="GO:0046686">
    <property type="term" value="P:response to cadmium ion"/>
    <property type="evidence" value="ECO:0007669"/>
    <property type="project" value="UniProtKB-KW"/>
</dbReference>
<feature type="domain" description="HTH arsR-type" evidence="5">
    <location>
        <begin position="26"/>
        <end position="118"/>
    </location>
</feature>
<evidence type="ECO:0000256" key="1">
    <source>
        <dbReference type="ARBA" id="ARBA00023015"/>
    </source>
</evidence>
<dbReference type="InterPro" id="IPR018334">
    <property type="entry name" value="ArsR_HTH"/>
</dbReference>
<keyword evidence="1" id="KW-0805">Transcription regulation</keyword>
<evidence type="ECO:0000256" key="4">
    <source>
        <dbReference type="ARBA" id="ARBA00043263"/>
    </source>
</evidence>
<dbReference type="InterPro" id="IPR036388">
    <property type="entry name" value="WH-like_DNA-bd_sf"/>
</dbReference>
<dbReference type="CDD" id="cd00090">
    <property type="entry name" value="HTH_ARSR"/>
    <property type="match status" value="1"/>
</dbReference>
<dbReference type="GO" id="GO:0003677">
    <property type="term" value="F:DNA binding"/>
    <property type="evidence" value="ECO:0007669"/>
    <property type="project" value="UniProtKB-KW"/>
</dbReference>
<dbReference type="AlphaFoldDB" id="A0A9D1IYK7"/>
<dbReference type="InterPro" id="IPR001845">
    <property type="entry name" value="HTH_ArsR_DNA-bd_dom"/>
</dbReference>
<dbReference type="SMART" id="SM00418">
    <property type="entry name" value="HTH_ARSR"/>
    <property type="match status" value="1"/>
</dbReference>
<dbReference type="InterPro" id="IPR036390">
    <property type="entry name" value="WH_DNA-bd_sf"/>
</dbReference>
<proteinExistence type="predicted"/>
<dbReference type="NCBIfam" id="NF033788">
    <property type="entry name" value="HTH_metalloreg"/>
    <property type="match status" value="1"/>
</dbReference>
<dbReference type="GO" id="GO:0003700">
    <property type="term" value="F:DNA-binding transcription factor activity"/>
    <property type="evidence" value="ECO:0007669"/>
    <property type="project" value="InterPro"/>
</dbReference>
<reference evidence="6" key="2">
    <citation type="journal article" date="2021" name="PeerJ">
        <title>Extensive microbial diversity within the chicken gut microbiome revealed by metagenomics and culture.</title>
        <authorList>
            <person name="Gilroy R."/>
            <person name="Ravi A."/>
            <person name="Getino M."/>
            <person name="Pursley I."/>
            <person name="Horton D.L."/>
            <person name="Alikhan N.F."/>
            <person name="Baker D."/>
            <person name="Gharbi K."/>
            <person name="Hall N."/>
            <person name="Watson M."/>
            <person name="Adriaenssens E.M."/>
            <person name="Foster-Nyarko E."/>
            <person name="Jarju S."/>
            <person name="Secka A."/>
            <person name="Antonio M."/>
            <person name="Oren A."/>
            <person name="Chaudhuri R.R."/>
            <person name="La Ragione R."/>
            <person name="Hildebrand F."/>
            <person name="Pallen M.J."/>
        </authorList>
    </citation>
    <scope>NUCLEOTIDE SEQUENCE</scope>
    <source>
        <strain evidence="6">ChiGjej3B3-7149</strain>
    </source>
</reference>
<keyword evidence="2" id="KW-0238">DNA-binding</keyword>
<gene>
    <name evidence="6" type="ORF">IAD36_03410</name>
</gene>